<dbReference type="SUPFAM" id="SSF46785">
    <property type="entry name" value="Winged helix' DNA-binding domain"/>
    <property type="match status" value="1"/>
</dbReference>
<feature type="region of interest" description="Disordered" evidence="6">
    <location>
        <begin position="421"/>
        <end position="441"/>
    </location>
</feature>
<evidence type="ECO:0000256" key="5">
    <source>
        <dbReference type="RuleBase" id="RU003829"/>
    </source>
</evidence>
<dbReference type="Pfam" id="PF10557">
    <property type="entry name" value="Cullin_Nedd8"/>
    <property type="match status" value="1"/>
</dbReference>
<evidence type="ECO:0000256" key="3">
    <source>
        <dbReference type="ARBA" id="ARBA00022843"/>
    </source>
</evidence>
<name>A0A8H4R6S4_9AGAR</name>
<dbReference type="GO" id="GO:0006511">
    <property type="term" value="P:ubiquitin-dependent protein catabolic process"/>
    <property type="evidence" value="ECO:0007669"/>
    <property type="project" value="InterPro"/>
</dbReference>
<sequence>MTSVFQLLSLPKTSNGLTAIKPAGLVPSTGDDGSASPPRKVARLTGESDVTSNSRSKAVKSAGGPVQIQVIGEHKSKEPSRDHLLALLRRAVHVVLTREPGPQHVMPATYEGVYSACRNLVSVLGQGKELYNIVQLELEQTVGYVERNLIQLVDEPTRWIDAFRAAFEWFERQITLLKSLLTYLDQVYVVQEKDKLNIYDLAHSLVVKRIFNSAHLMDKLHDAVNGWLDTERKNRRPHRERDAIPKLIRVIHQYHQYSSFEEFYINNTKEFYAQESAAKADELKDKPKEFFEAASTRIDEEFERAKAVLSVPSWILVRTATEQIIWKDRVEWIADSTLSEYMKDKDLTSLAKLYTLFGRVGGTQALCKAFSVYIRVTVASIVKDVDRDDEMVQRLLDFKKLADDAIFTSFLADVVEVHTTSSADHPTSPPPAPVASASQLPPKQPDQQFLYALTDAFTMGFKARRSKPAEMIAKYLDKAMRKGQGKASDAEFQEFLDRALSLYRFTDDKDVFRTFYHRSLAKRLLLAKSASDDFEKAMLKKLKENYDPEFGMGEDMFKDLALSRESMREYHEKLPEDSAGRKLNAMVLQRSAWPFTAQKETVDLPPSMQTELTKYTNYYKSKHSGRVLDWDHSLGTVTLKARFNPGDKELTVSLYQALVLLLFNEDTEIPYTDIKEHTNMAEADLKRTLQSLACGKKKVLKKIPAGKDVDDTDVFKYNAEFTDPHRVVHINSIQAKVSPEESKKTNDSIEEDRKYTLDAAIVRIMKARKEMSYEQLKTATIEAVKSHFAPQVDTIKKRIDYLVEQEYLERSETDRSKYLYVA</sequence>
<dbReference type="InterPro" id="IPR036390">
    <property type="entry name" value="WH_DNA-bd_sf"/>
</dbReference>
<evidence type="ECO:0000256" key="4">
    <source>
        <dbReference type="PROSITE-ProRule" id="PRU00330"/>
    </source>
</evidence>
<dbReference type="GO" id="GO:0031625">
    <property type="term" value="F:ubiquitin protein ligase binding"/>
    <property type="evidence" value="ECO:0007669"/>
    <property type="project" value="InterPro"/>
</dbReference>
<dbReference type="InterPro" id="IPR059120">
    <property type="entry name" value="Cullin-like_AB"/>
</dbReference>
<dbReference type="FunFam" id="1.10.10.10:FF:000014">
    <property type="entry name" value="Cullin 1"/>
    <property type="match status" value="1"/>
</dbReference>
<dbReference type="AlphaFoldDB" id="A0A8H4R6S4"/>
<dbReference type="Pfam" id="PF26557">
    <property type="entry name" value="Cullin_AB"/>
    <property type="match status" value="1"/>
</dbReference>
<evidence type="ECO:0000313" key="8">
    <source>
        <dbReference type="EMBL" id="KAF4623211.1"/>
    </source>
</evidence>
<keyword evidence="9" id="KW-1185">Reference proteome</keyword>
<accession>A0A8H4R6S4</accession>
<dbReference type="SUPFAM" id="SSF75632">
    <property type="entry name" value="Cullin homology domain"/>
    <property type="match status" value="1"/>
</dbReference>
<dbReference type="Pfam" id="PF00888">
    <property type="entry name" value="Cullin"/>
    <property type="match status" value="1"/>
</dbReference>
<dbReference type="Gene3D" id="1.20.1310.10">
    <property type="entry name" value="Cullin Repeats"/>
    <property type="match status" value="4"/>
</dbReference>
<feature type="domain" description="Cullin family profile" evidence="7">
    <location>
        <begin position="467"/>
        <end position="693"/>
    </location>
</feature>
<evidence type="ECO:0000313" key="9">
    <source>
        <dbReference type="Proteomes" id="UP000521872"/>
    </source>
</evidence>
<keyword evidence="3" id="KW-0832">Ubl conjugation</keyword>
<dbReference type="SUPFAM" id="SSF74788">
    <property type="entry name" value="Cullin repeat-like"/>
    <property type="match status" value="1"/>
</dbReference>
<dbReference type="Gene3D" id="3.30.230.130">
    <property type="entry name" value="Cullin, Chain C, Domain 2"/>
    <property type="match status" value="1"/>
</dbReference>
<evidence type="ECO:0000256" key="6">
    <source>
        <dbReference type="SAM" id="MobiDB-lite"/>
    </source>
</evidence>
<organism evidence="8 9">
    <name type="scientific">Agrocybe pediades</name>
    <dbReference type="NCBI Taxonomy" id="84607"/>
    <lineage>
        <taxon>Eukaryota</taxon>
        <taxon>Fungi</taxon>
        <taxon>Dikarya</taxon>
        <taxon>Basidiomycota</taxon>
        <taxon>Agaricomycotina</taxon>
        <taxon>Agaricomycetes</taxon>
        <taxon>Agaricomycetidae</taxon>
        <taxon>Agaricales</taxon>
        <taxon>Agaricineae</taxon>
        <taxon>Strophariaceae</taxon>
        <taxon>Agrocybe</taxon>
    </lineage>
</organism>
<evidence type="ECO:0000256" key="2">
    <source>
        <dbReference type="ARBA" id="ARBA00022499"/>
    </source>
</evidence>
<dbReference type="InterPro" id="IPR001373">
    <property type="entry name" value="Cullin_N"/>
</dbReference>
<gene>
    <name evidence="8" type="ORF">D9613_001393</name>
</gene>
<comment type="similarity">
    <text evidence="1 4 5">Belongs to the cullin family.</text>
</comment>
<evidence type="ECO:0000259" key="7">
    <source>
        <dbReference type="PROSITE" id="PS50069"/>
    </source>
</evidence>
<dbReference type="InterPro" id="IPR019559">
    <property type="entry name" value="Cullin_neddylation_domain"/>
</dbReference>
<dbReference type="PROSITE" id="PS50069">
    <property type="entry name" value="CULLIN_2"/>
    <property type="match status" value="1"/>
</dbReference>
<dbReference type="InterPro" id="IPR016158">
    <property type="entry name" value="Cullin_homology"/>
</dbReference>
<dbReference type="SMART" id="SM00884">
    <property type="entry name" value="Cullin_Nedd8"/>
    <property type="match status" value="1"/>
</dbReference>
<reference evidence="8 9" key="1">
    <citation type="submission" date="2019-12" db="EMBL/GenBank/DDBJ databases">
        <authorList>
            <person name="Floudas D."/>
            <person name="Bentzer J."/>
            <person name="Ahren D."/>
            <person name="Johansson T."/>
            <person name="Persson P."/>
            <person name="Tunlid A."/>
        </authorList>
    </citation>
    <scope>NUCLEOTIDE SEQUENCE [LARGE SCALE GENOMIC DNA]</scope>
    <source>
        <strain evidence="8 9">CBS 102.39</strain>
    </source>
</reference>
<dbReference type="SMART" id="SM00182">
    <property type="entry name" value="CULLIN"/>
    <property type="match status" value="1"/>
</dbReference>
<dbReference type="Proteomes" id="UP000521872">
    <property type="component" value="Unassembled WGS sequence"/>
</dbReference>
<dbReference type="InterPro" id="IPR036317">
    <property type="entry name" value="Cullin_homology_sf"/>
</dbReference>
<feature type="region of interest" description="Disordered" evidence="6">
    <location>
        <begin position="21"/>
        <end position="64"/>
    </location>
</feature>
<keyword evidence="2" id="KW-1017">Isopeptide bond</keyword>
<evidence type="ECO:0000256" key="1">
    <source>
        <dbReference type="ARBA" id="ARBA00006019"/>
    </source>
</evidence>
<dbReference type="PANTHER" id="PTHR11932">
    <property type="entry name" value="CULLIN"/>
    <property type="match status" value="1"/>
</dbReference>
<proteinExistence type="inferred from homology"/>
<protein>
    <recommendedName>
        <fullName evidence="7">Cullin family profile domain-containing protein</fullName>
    </recommendedName>
</protein>
<dbReference type="EMBL" id="JAACJL010000001">
    <property type="protein sequence ID" value="KAF4623211.1"/>
    <property type="molecule type" value="Genomic_DNA"/>
</dbReference>
<dbReference type="InterPro" id="IPR016159">
    <property type="entry name" value="Cullin_repeat-like_dom_sf"/>
</dbReference>
<dbReference type="InterPro" id="IPR036388">
    <property type="entry name" value="WH-like_DNA-bd_sf"/>
</dbReference>
<comment type="caution">
    <text evidence="8">The sequence shown here is derived from an EMBL/GenBank/DDBJ whole genome shotgun (WGS) entry which is preliminary data.</text>
</comment>
<dbReference type="Gene3D" id="1.10.10.10">
    <property type="entry name" value="Winged helix-like DNA-binding domain superfamily/Winged helix DNA-binding domain"/>
    <property type="match status" value="1"/>
</dbReference>
<dbReference type="InterPro" id="IPR045093">
    <property type="entry name" value="Cullin"/>
</dbReference>